<proteinExistence type="predicted"/>
<evidence type="ECO:0000313" key="2">
    <source>
        <dbReference type="Proteomes" id="UP000007264"/>
    </source>
</evidence>
<dbReference type="GeneID" id="17036267"/>
<dbReference type="KEGG" id="csl:COCSUDRAFT_34543"/>
<reference evidence="1 2" key="1">
    <citation type="journal article" date="2012" name="Genome Biol.">
        <title>The genome of the polar eukaryotic microalga coccomyxa subellipsoidea reveals traits of cold adaptation.</title>
        <authorList>
            <person name="Blanc G."/>
            <person name="Agarkova I."/>
            <person name="Grimwood J."/>
            <person name="Kuo A."/>
            <person name="Brueggeman A."/>
            <person name="Dunigan D."/>
            <person name="Gurnon J."/>
            <person name="Ladunga I."/>
            <person name="Lindquist E."/>
            <person name="Lucas S."/>
            <person name="Pangilinan J."/>
            <person name="Proschold T."/>
            <person name="Salamov A."/>
            <person name="Schmutz J."/>
            <person name="Weeks D."/>
            <person name="Yamada T."/>
            <person name="Claverie J.M."/>
            <person name="Grigoriev I."/>
            <person name="Van Etten J."/>
            <person name="Lomsadze A."/>
            <person name="Borodovsky M."/>
        </authorList>
    </citation>
    <scope>NUCLEOTIDE SEQUENCE [LARGE SCALE GENOMIC DNA]</scope>
    <source>
        <strain evidence="1 2">C-169</strain>
    </source>
</reference>
<dbReference type="AlphaFoldDB" id="I0YIY7"/>
<dbReference type="EMBL" id="AGSI01000024">
    <property type="protein sequence ID" value="EIE18356.1"/>
    <property type="molecule type" value="Genomic_DNA"/>
</dbReference>
<accession>I0YIY7</accession>
<name>I0YIY7_COCSC</name>
<dbReference type="Proteomes" id="UP000007264">
    <property type="component" value="Unassembled WGS sequence"/>
</dbReference>
<organism evidence="1 2">
    <name type="scientific">Coccomyxa subellipsoidea (strain C-169)</name>
    <name type="common">Green microalga</name>
    <dbReference type="NCBI Taxonomy" id="574566"/>
    <lineage>
        <taxon>Eukaryota</taxon>
        <taxon>Viridiplantae</taxon>
        <taxon>Chlorophyta</taxon>
        <taxon>core chlorophytes</taxon>
        <taxon>Trebouxiophyceae</taxon>
        <taxon>Trebouxiophyceae incertae sedis</taxon>
        <taxon>Coccomyxaceae</taxon>
        <taxon>Coccomyxa</taxon>
        <taxon>Coccomyxa subellipsoidea</taxon>
    </lineage>
</organism>
<dbReference type="RefSeq" id="XP_005642900.1">
    <property type="nucleotide sequence ID" value="XM_005642843.1"/>
</dbReference>
<keyword evidence="2" id="KW-1185">Reference proteome</keyword>
<evidence type="ECO:0000313" key="1">
    <source>
        <dbReference type="EMBL" id="EIE18356.1"/>
    </source>
</evidence>
<sequence>MPSKKTSLAFLTPIPSPTKPADHTLLPNTANFQGSHTSCQVHIFGLQNPTNHITLLTLTTLPSLCLSARSANLEHSCQHLPSCCRDALDNLTACRAPHWTLHLSGGPTNHILMYCTVNLCRHLPKFHLTHHNPLKESRHSGVY</sequence>
<gene>
    <name evidence="1" type="ORF">COCSUDRAFT_34543</name>
</gene>
<comment type="caution">
    <text evidence="1">The sequence shown here is derived from an EMBL/GenBank/DDBJ whole genome shotgun (WGS) entry which is preliminary data.</text>
</comment>
<protein>
    <submittedName>
        <fullName evidence="1">Uncharacterized protein</fullName>
    </submittedName>
</protein>